<dbReference type="GO" id="GO:0003677">
    <property type="term" value="F:DNA binding"/>
    <property type="evidence" value="ECO:0007669"/>
    <property type="project" value="InterPro"/>
</dbReference>
<dbReference type="InterPro" id="IPR000305">
    <property type="entry name" value="GIY-YIG_endonuc"/>
</dbReference>
<protein>
    <submittedName>
        <fullName evidence="2">Homing endonuclease</fullName>
    </submittedName>
</protein>
<dbReference type="NCBIfam" id="TIGR01453">
    <property type="entry name" value="grpIintron_endo"/>
    <property type="match status" value="1"/>
</dbReference>
<name>A0A249XWE4_9CAUD</name>
<keyword evidence="2" id="KW-0378">Hydrolase</keyword>
<dbReference type="SMART" id="SM00496">
    <property type="entry name" value="IENR2"/>
    <property type="match status" value="4"/>
</dbReference>
<dbReference type="GO" id="GO:0004519">
    <property type="term" value="F:endonuclease activity"/>
    <property type="evidence" value="ECO:0007669"/>
    <property type="project" value="UniProtKB-KW"/>
</dbReference>
<dbReference type="PROSITE" id="PS50164">
    <property type="entry name" value="GIY_YIG"/>
    <property type="match status" value="1"/>
</dbReference>
<dbReference type="GeneID" id="65109456"/>
<organism evidence="2 3">
    <name type="scientific">Proteus phage PM2</name>
    <dbReference type="NCBI Taxonomy" id="2025809"/>
    <lineage>
        <taxon>Viruses</taxon>
        <taxon>Duplodnaviria</taxon>
        <taxon>Heunggongvirae</taxon>
        <taxon>Uroviricota</taxon>
        <taxon>Caudoviricetes</taxon>
        <taxon>Pantevenvirales</taxon>
        <taxon>Straboviridae</taxon>
        <taxon>Bragavirus</taxon>
        <taxon>Bragavirus pm2</taxon>
    </lineage>
</organism>
<proteinExistence type="predicted"/>
<dbReference type="Pfam" id="PF07460">
    <property type="entry name" value="NUMOD3"/>
    <property type="match status" value="2"/>
</dbReference>
<evidence type="ECO:0000259" key="1">
    <source>
        <dbReference type="PROSITE" id="PS50164"/>
    </source>
</evidence>
<dbReference type="RefSeq" id="YP_010091911.1">
    <property type="nucleotide sequence ID" value="NC_055727.1"/>
</dbReference>
<accession>A0A249XWE4</accession>
<evidence type="ECO:0000313" key="2">
    <source>
        <dbReference type="EMBL" id="ASZ76303.1"/>
    </source>
</evidence>
<reference evidence="2 3" key="1">
    <citation type="submission" date="2017-04" db="EMBL/GenBank/DDBJ databases">
        <title>Complete Genome Sequence of Lytic Bacteriophage PM2 Infecting Proteus mirabilis Isolates.</title>
        <authorList>
            <person name="Kim D."/>
            <person name="Kim Y.J."/>
            <person name="Han B.K."/>
            <person name="Kim H."/>
        </authorList>
    </citation>
    <scope>NUCLEOTIDE SEQUENCE [LARGE SCALE GENOMIC DNA]</scope>
</reference>
<keyword evidence="3" id="KW-1185">Reference proteome</keyword>
<dbReference type="EMBL" id="MF001355">
    <property type="protein sequence ID" value="ASZ76303.1"/>
    <property type="molecule type" value="Genomic_DNA"/>
</dbReference>
<sequence length="227" mass="25879">MYYIGKHSTSNLNDGYLGSGQALSAAIAKYGKDNFYREILFFCDTEEDSYLKESELVTNDVVLDRSSYNLKLGGYGAAISDDTKIKISRSLKKYFSKNRSPLKGVPISEETKSKIRKTLILKSPWKGKKHTEKSKLLMSKNRKLSNVAGFEGKKHSKETIKKMSDKKKAENHNHFDNRPVVAWNDSESIIFSSKFRAAMYLNKPRSSNITRAIKSGSKAYGYNWRYI</sequence>
<dbReference type="InterPro" id="IPR003611">
    <property type="entry name" value="NUMOD3"/>
</dbReference>
<dbReference type="InterPro" id="IPR006350">
    <property type="entry name" value="Intron_endoG1"/>
</dbReference>
<dbReference type="Proteomes" id="UP000257595">
    <property type="component" value="Segment"/>
</dbReference>
<keyword evidence="2" id="KW-0540">Nuclease</keyword>
<feature type="domain" description="GIY-YIG" evidence="1">
    <location>
        <begin position="1"/>
        <end position="70"/>
    </location>
</feature>
<dbReference type="SUPFAM" id="SSF64496">
    <property type="entry name" value="DNA-binding domain of intron-encoded endonucleases"/>
    <property type="match status" value="1"/>
</dbReference>
<dbReference type="KEGG" id="vg:65109456"/>
<keyword evidence="2" id="KW-0255">Endonuclease</keyword>
<evidence type="ECO:0000313" key="3">
    <source>
        <dbReference type="Proteomes" id="UP000257595"/>
    </source>
</evidence>